<evidence type="ECO:0008006" key="8">
    <source>
        <dbReference type="Google" id="ProtNLM"/>
    </source>
</evidence>
<dbReference type="InterPro" id="IPR036770">
    <property type="entry name" value="Ankyrin_rpt-contain_sf"/>
</dbReference>
<dbReference type="Proteomes" id="UP000660262">
    <property type="component" value="Unassembled WGS sequence"/>
</dbReference>
<keyword evidence="4" id="KW-1133">Transmembrane helix</keyword>
<evidence type="ECO:0000256" key="2">
    <source>
        <dbReference type="ARBA" id="ARBA00023043"/>
    </source>
</evidence>
<keyword evidence="4" id="KW-0472">Membrane</keyword>
<protein>
    <recommendedName>
        <fullName evidence="8">PGG domain-containing protein</fullName>
    </recommendedName>
</protein>
<proteinExistence type="predicted"/>
<dbReference type="SUPFAM" id="SSF48403">
    <property type="entry name" value="Ankyrin repeat"/>
    <property type="match status" value="1"/>
</dbReference>
<keyword evidence="2 3" id="KW-0040">ANK repeat</keyword>
<keyword evidence="4" id="KW-0812">Transmembrane</keyword>
<feature type="chain" id="PRO_5032515314" description="PGG domain-containing protein" evidence="5">
    <location>
        <begin position="24"/>
        <end position="360"/>
    </location>
</feature>
<evidence type="ECO:0000256" key="3">
    <source>
        <dbReference type="PROSITE-ProRule" id="PRU00023"/>
    </source>
</evidence>
<reference evidence="6" key="1">
    <citation type="submission" date="2020-10" db="EMBL/GenBank/DDBJ databases">
        <title>Unveiling of a novel bifunctional photoreceptor, Dualchrome1, isolated from a cosmopolitan green alga.</title>
        <authorList>
            <person name="Suzuki S."/>
            <person name="Kawachi M."/>
        </authorList>
    </citation>
    <scope>NUCLEOTIDE SEQUENCE</scope>
    <source>
        <strain evidence="6">NIES 2893</strain>
    </source>
</reference>
<feature type="repeat" description="ANK" evidence="3">
    <location>
        <begin position="235"/>
        <end position="267"/>
    </location>
</feature>
<evidence type="ECO:0000256" key="5">
    <source>
        <dbReference type="SAM" id="SignalP"/>
    </source>
</evidence>
<dbReference type="Pfam" id="PF00023">
    <property type="entry name" value="Ank"/>
    <property type="match status" value="1"/>
</dbReference>
<dbReference type="PANTHER" id="PTHR24198">
    <property type="entry name" value="ANKYRIN REPEAT AND PROTEIN KINASE DOMAIN-CONTAINING PROTEIN"/>
    <property type="match status" value="1"/>
</dbReference>
<keyword evidence="5" id="KW-0732">Signal</keyword>
<feature type="transmembrane region" description="Helical" evidence="4">
    <location>
        <begin position="329"/>
        <end position="352"/>
    </location>
</feature>
<gene>
    <name evidence="6" type="ORF">PPROV_000605500</name>
</gene>
<comment type="caution">
    <text evidence="6">The sequence shown here is derived from an EMBL/GenBank/DDBJ whole genome shotgun (WGS) entry which is preliminary data.</text>
</comment>
<accession>A0A830HJL2</accession>
<name>A0A830HJL2_9CHLO</name>
<keyword evidence="7" id="KW-1185">Reference proteome</keyword>
<feature type="signal peptide" evidence="5">
    <location>
        <begin position="1"/>
        <end position="23"/>
    </location>
</feature>
<dbReference type="InterPro" id="IPR002110">
    <property type="entry name" value="Ankyrin_rpt"/>
</dbReference>
<dbReference type="PANTHER" id="PTHR24198:SF165">
    <property type="entry name" value="ANKYRIN REPEAT-CONTAINING PROTEIN-RELATED"/>
    <property type="match status" value="1"/>
</dbReference>
<evidence type="ECO:0000313" key="6">
    <source>
        <dbReference type="EMBL" id="GHP07314.1"/>
    </source>
</evidence>
<evidence type="ECO:0000256" key="1">
    <source>
        <dbReference type="ARBA" id="ARBA00022737"/>
    </source>
</evidence>
<evidence type="ECO:0000313" key="7">
    <source>
        <dbReference type="Proteomes" id="UP000660262"/>
    </source>
</evidence>
<dbReference type="AlphaFoldDB" id="A0A830HJL2"/>
<dbReference type="PROSITE" id="PS50088">
    <property type="entry name" value="ANK_REPEAT"/>
    <property type="match status" value="1"/>
</dbReference>
<dbReference type="SMART" id="SM00248">
    <property type="entry name" value="ANK"/>
    <property type="match status" value="5"/>
</dbReference>
<sequence length="360" mass="37980">MFLTTTCICVVVTVTITITTTTASISDAMNLANELNVPQTCLDFSSKPLRIANAKRIQAANKEQPTMPLMPLVDVLLLDTARANGDAACVAEALAAGANVDVVGEDGISAIGHAARHGDGKAVAELLSSGMTRDSDAGARTGCARWRCGDALRAAAANARADVARMLLNAATDDLHRAVDDEGRNALHVAMRTAARARGNADVRRKAHAIAKMVLRFAARVNDPEYADIPEESDENFTALHIASAAGDAEGVKFLLELGAIPAITDANGRLPRHVASNSAVLEQLPVLSNDAETLVDGTKFGKDDGALVGIIHTDYTPAPKRREGQSTWTWWSITPALLAFVLLAWSIRALVNTSAVSKS</sequence>
<dbReference type="EMBL" id="BNJQ01000016">
    <property type="protein sequence ID" value="GHP07314.1"/>
    <property type="molecule type" value="Genomic_DNA"/>
</dbReference>
<dbReference type="PROSITE" id="PS50297">
    <property type="entry name" value="ANK_REP_REGION"/>
    <property type="match status" value="1"/>
</dbReference>
<evidence type="ECO:0000256" key="4">
    <source>
        <dbReference type="SAM" id="Phobius"/>
    </source>
</evidence>
<organism evidence="6 7">
    <name type="scientific">Pycnococcus provasolii</name>
    <dbReference type="NCBI Taxonomy" id="41880"/>
    <lineage>
        <taxon>Eukaryota</taxon>
        <taxon>Viridiplantae</taxon>
        <taxon>Chlorophyta</taxon>
        <taxon>Pseudoscourfieldiophyceae</taxon>
        <taxon>Pseudoscourfieldiales</taxon>
        <taxon>Pycnococcaceae</taxon>
        <taxon>Pycnococcus</taxon>
    </lineage>
</organism>
<dbReference type="OrthoDB" id="429841at2759"/>
<dbReference type="Gene3D" id="1.25.40.20">
    <property type="entry name" value="Ankyrin repeat-containing domain"/>
    <property type="match status" value="1"/>
</dbReference>
<keyword evidence="1" id="KW-0677">Repeat</keyword>